<dbReference type="AlphaFoldDB" id="A0A1D1Z4G8"/>
<sequence>MSYRYSSGAPYRSWNATALGMKTTEEEKINNQWSQKQRRESYPIQRGKSTRGRGTWKIDNRPSRPLALHRRHTMPNDFQDHNHNYHTNDELCKFNQEEDDNPIVEEPRNLSTSPESDYDYTKENDKEEWDNQNHHETSSINPYNPYNRKYSADNIYRPPKSRSASYTKENIKSNSSSDDGSQSRGYSTNGSKKYELEHHKVQRNNSWERESSVNGSDQVWTHDKYESLESGSDSKDKEDASTPVPPLITNNEPPQKKFKEVKVPTCEFSKRVKPESPNDQTKHPNVITINIRELTKKSNDESTTSQSPIKEDLKGEVADLKVTPNVTPEINSNVTPEVTSEINPKTNPEPNSEVNLEVAPEISEVTPVEKESPLINLDEDDNTGGIQPTHPKISEDILSLDWEDYQKGCMEEQLRTTMRQTIQTSNSHKLDTVLKEFDSLSL</sequence>
<reference evidence="2" key="1">
    <citation type="submission" date="2015-07" db="EMBL/GenBank/DDBJ databases">
        <title>Transcriptome Assembly of Anthurium amnicola.</title>
        <authorList>
            <person name="Suzuki J."/>
        </authorList>
    </citation>
    <scope>NUCLEOTIDE SEQUENCE</scope>
</reference>
<protein>
    <submittedName>
        <fullName evidence="2">Uncharacterized protein</fullName>
    </submittedName>
</protein>
<dbReference type="EMBL" id="GDJX01006187">
    <property type="protein sequence ID" value="JAT61749.1"/>
    <property type="molecule type" value="Transcribed_RNA"/>
</dbReference>
<accession>A0A1D1Z4G8</accession>
<proteinExistence type="predicted"/>
<evidence type="ECO:0000313" key="2">
    <source>
        <dbReference type="EMBL" id="JAT61749.1"/>
    </source>
</evidence>
<feature type="compositionally biased region" description="Basic and acidic residues" evidence="1">
    <location>
        <begin position="220"/>
        <end position="240"/>
    </location>
</feature>
<feature type="region of interest" description="Disordered" evidence="1">
    <location>
        <begin position="26"/>
        <end position="67"/>
    </location>
</feature>
<feature type="compositionally biased region" description="Basic and acidic residues" evidence="1">
    <location>
        <begin position="119"/>
        <end position="137"/>
    </location>
</feature>
<organism evidence="2">
    <name type="scientific">Anthurium amnicola</name>
    <dbReference type="NCBI Taxonomy" id="1678845"/>
    <lineage>
        <taxon>Eukaryota</taxon>
        <taxon>Viridiplantae</taxon>
        <taxon>Streptophyta</taxon>
        <taxon>Embryophyta</taxon>
        <taxon>Tracheophyta</taxon>
        <taxon>Spermatophyta</taxon>
        <taxon>Magnoliopsida</taxon>
        <taxon>Liliopsida</taxon>
        <taxon>Araceae</taxon>
        <taxon>Pothoideae</taxon>
        <taxon>Potheae</taxon>
        <taxon>Anthurium</taxon>
    </lineage>
</organism>
<feature type="region of interest" description="Disordered" evidence="1">
    <location>
        <begin position="326"/>
        <end position="353"/>
    </location>
</feature>
<gene>
    <name evidence="2" type="ORF">g.17583</name>
</gene>
<feature type="region of interest" description="Disordered" evidence="1">
    <location>
        <begin position="103"/>
        <end position="262"/>
    </location>
</feature>
<feature type="compositionally biased region" description="Low complexity" evidence="1">
    <location>
        <begin position="173"/>
        <end position="187"/>
    </location>
</feature>
<evidence type="ECO:0000256" key="1">
    <source>
        <dbReference type="SAM" id="MobiDB-lite"/>
    </source>
</evidence>
<name>A0A1D1Z4G8_9ARAE</name>